<dbReference type="EMBL" id="DTLS01000025">
    <property type="protein sequence ID" value="HGZ59717.1"/>
    <property type="molecule type" value="Genomic_DNA"/>
</dbReference>
<dbReference type="SUPFAM" id="SSF89550">
    <property type="entry name" value="PHP domain-like"/>
    <property type="match status" value="1"/>
</dbReference>
<proteinExistence type="predicted"/>
<evidence type="ECO:0000313" key="1">
    <source>
        <dbReference type="EMBL" id="HGZ59717.1"/>
    </source>
</evidence>
<name>A0A7J3SJL3_9CREN</name>
<gene>
    <name evidence="1" type="ORF">ENW83_00720</name>
</gene>
<protein>
    <submittedName>
        <fullName evidence="1">Uncharacterized protein</fullName>
    </submittedName>
</protein>
<comment type="caution">
    <text evidence="1">The sequence shown here is derived from an EMBL/GenBank/DDBJ whole genome shotgun (WGS) entry which is preliminary data.</text>
</comment>
<reference evidence="1" key="1">
    <citation type="journal article" date="2020" name="mSystems">
        <title>Genome- and Community-Level Interaction Insights into Carbon Utilization and Element Cycling Functions of Hydrothermarchaeota in Hydrothermal Sediment.</title>
        <authorList>
            <person name="Zhou Z."/>
            <person name="Liu Y."/>
            <person name="Xu W."/>
            <person name="Pan J."/>
            <person name="Luo Z.H."/>
            <person name="Li M."/>
        </authorList>
    </citation>
    <scope>NUCLEOTIDE SEQUENCE [LARGE SCALE GENOMIC DNA]</scope>
    <source>
        <strain evidence="1">SpSt-885</strain>
    </source>
</reference>
<accession>A0A7J3SJL3</accession>
<sequence>MKLYLVDAYVRPAKAEDLPAIIELEKKFGYKIVGVDDRFFRHSFNTDVKIFPVRVISAKSEDEAKSLLRNLSKNEVVIAQAKDVGALRTFSKDRRANIIEIPPKLSPYLDRNQAELFSVGKSMIGFNASNLIDEPRLFWWLSFLTSYAERYALHIVVYSGARRFDEVIHPKVVLNMLIQTGVKKGRALMIIGMSRLEEILKKKASAQT</sequence>
<dbReference type="AlphaFoldDB" id="A0A7J3SJL3"/>
<dbReference type="InterPro" id="IPR016195">
    <property type="entry name" value="Pol/histidinol_Pase-like"/>
</dbReference>
<dbReference type="Gene3D" id="3.20.20.140">
    <property type="entry name" value="Metal-dependent hydrolases"/>
    <property type="match status" value="1"/>
</dbReference>
<organism evidence="1">
    <name type="scientific">Fervidicoccus fontis</name>
    <dbReference type="NCBI Taxonomy" id="683846"/>
    <lineage>
        <taxon>Archaea</taxon>
        <taxon>Thermoproteota</taxon>
        <taxon>Thermoprotei</taxon>
        <taxon>Fervidicoccales</taxon>
        <taxon>Fervidicoccaceae</taxon>
        <taxon>Fervidicoccus</taxon>
    </lineage>
</organism>